<dbReference type="GO" id="GO:0046872">
    <property type="term" value="F:metal ion binding"/>
    <property type="evidence" value="ECO:0007669"/>
    <property type="project" value="InterPro"/>
</dbReference>
<dbReference type="PANTHER" id="PTHR11851:SF49">
    <property type="entry name" value="MITOCHONDRIAL-PROCESSING PEPTIDASE SUBUNIT ALPHA"/>
    <property type="match status" value="1"/>
</dbReference>
<dbReference type="InterPro" id="IPR050361">
    <property type="entry name" value="MPP/UQCRC_Complex"/>
</dbReference>
<accession>A0A3M8ADV7</accession>
<dbReference type="Pfam" id="PF05193">
    <property type="entry name" value="Peptidase_M16_C"/>
    <property type="match status" value="1"/>
</dbReference>
<comment type="caution">
    <text evidence="4">The sequence shown here is derived from an EMBL/GenBank/DDBJ whole genome shotgun (WGS) entry which is preliminary data.</text>
</comment>
<comment type="similarity">
    <text evidence="1">Belongs to the peptidase M16 family.</text>
</comment>
<sequence>MNGAVDLPLGQADLTFRAAGDTLVRRTLLTSGVRVLSERVPGSRSATVGFWVAVGSRDEHSAESGHRATYGSTHFLEHLLFKGTPQRTALDIAISFDAVGGEHNAITAKEHTCYYARVQDRDLPMAIRVLADMFTSSLLDPDEFESERGVILEELAMAGDDPADVASERFFEAVLGAHPLGRPIGGTPDSIRSATRDAVWEHYRANYRPADLVVTIAGAVDHDAAIAELEAALGSAGWALDEPGEPVARRATAAPALEAPTPITVVERPTEQVNLILGVPGVVATDDRRVALSVLNTIFGSGMSSRLFQQVRERRGLAYSVYSFAPGYSDAGLFGMYAGCTPSKAPTVAALMRSELERLASHGVTADELERAAGQLGGAAALALEDSDTRMSRLGRAELMLGEFVDLDEALRRVSLVTADDVQSLAADLAAGPYSLVAVGSADESEFHAVIDQPAIRSDVA</sequence>
<proteinExistence type="inferred from homology"/>
<reference evidence="4 5" key="1">
    <citation type="submission" date="2018-10" db="EMBL/GenBank/DDBJ databases">
        <title>Isolation, diversity and antibacterial activity of antinobacteria from the wheat rhizosphere soil.</title>
        <authorList>
            <person name="Sun T."/>
        </authorList>
    </citation>
    <scope>NUCLEOTIDE SEQUENCE [LARGE SCALE GENOMIC DNA]</scope>
    <source>
        <strain evidence="4 5">SJ-23</strain>
    </source>
</reference>
<evidence type="ECO:0000313" key="5">
    <source>
        <dbReference type="Proteomes" id="UP000275048"/>
    </source>
</evidence>
<dbReference type="Gene3D" id="3.30.830.10">
    <property type="entry name" value="Metalloenzyme, LuxS/M16 peptidase-like"/>
    <property type="match status" value="2"/>
</dbReference>
<dbReference type="RefSeq" id="WP_122936895.1">
    <property type="nucleotide sequence ID" value="NZ_JBHSNT010000100.1"/>
</dbReference>
<organism evidence="4 5">
    <name type="scientific">Agromyces tardus</name>
    <dbReference type="NCBI Taxonomy" id="2583849"/>
    <lineage>
        <taxon>Bacteria</taxon>
        <taxon>Bacillati</taxon>
        <taxon>Actinomycetota</taxon>
        <taxon>Actinomycetes</taxon>
        <taxon>Micrococcales</taxon>
        <taxon>Microbacteriaceae</taxon>
        <taxon>Agromyces</taxon>
    </lineage>
</organism>
<dbReference type="InterPro" id="IPR011249">
    <property type="entry name" value="Metalloenz_LuxS/M16"/>
</dbReference>
<evidence type="ECO:0000259" key="3">
    <source>
        <dbReference type="Pfam" id="PF05193"/>
    </source>
</evidence>
<dbReference type="SUPFAM" id="SSF63411">
    <property type="entry name" value="LuxS/MPP-like metallohydrolase"/>
    <property type="match status" value="2"/>
</dbReference>
<dbReference type="OrthoDB" id="9811314at2"/>
<dbReference type="AlphaFoldDB" id="A0A3M8ADV7"/>
<keyword evidence="5" id="KW-1185">Reference proteome</keyword>
<name>A0A3M8ADV7_9MICO</name>
<dbReference type="PANTHER" id="PTHR11851">
    <property type="entry name" value="METALLOPROTEASE"/>
    <property type="match status" value="1"/>
</dbReference>
<dbReference type="InterPro" id="IPR011765">
    <property type="entry name" value="Pept_M16_N"/>
</dbReference>
<evidence type="ECO:0000259" key="2">
    <source>
        <dbReference type="Pfam" id="PF00675"/>
    </source>
</evidence>
<dbReference type="EMBL" id="RHHB01000016">
    <property type="protein sequence ID" value="RNB49310.1"/>
    <property type="molecule type" value="Genomic_DNA"/>
</dbReference>
<dbReference type="Pfam" id="PF00675">
    <property type="entry name" value="Peptidase_M16"/>
    <property type="match status" value="1"/>
</dbReference>
<dbReference type="InterPro" id="IPR007863">
    <property type="entry name" value="Peptidase_M16_C"/>
</dbReference>
<protein>
    <submittedName>
        <fullName evidence="4">Insulinase family protein</fullName>
    </submittedName>
</protein>
<gene>
    <name evidence="4" type="ORF">EDM22_09930</name>
</gene>
<evidence type="ECO:0000256" key="1">
    <source>
        <dbReference type="ARBA" id="ARBA00007261"/>
    </source>
</evidence>
<dbReference type="Proteomes" id="UP000275048">
    <property type="component" value="Unassembled WGS sequence"/>
</dbReference>
<feature type="domain" description="Peptidase M16 C-terminal" evidence="3">
    <location>
        <begin position="194"/>
        <end position="376"/>
    </location>
</feature>
<feature type="domain" description="Peptidase M16 N-terminal" evidence="2">
    <location>
        <begin position="34"/>
        <end position="187"/>
    </location>
</feature>
<evidence type="ECO:0000313" key="4">
    <source>
        <dbReference type="EMBL" id="RNB49310.1"/>
    </source>
</evidence>